<protein>
    <submittedName>
        <fullName evidence="1">Uncharacterized protein</fullName>
    </submittedName>
</protein>
<accession>A0A8T0NF20</accession>
<organism evidence="1 2">
    <name type="scientific">Panicum virgatum</name>
    <name type="common">Blackwell switchgrass</name>
    <dbReference type="NCBI Taxonomy" id="38727"/>
    <lineage>
        <taxon>Eukaryota</taxon>
        <taxon>Viridiplantae</taxon>
        <taxon>Streptophyta</taxon>
        <taxon>Embryophyta</taxon>
        <taxon>Tracheophyta</taxon>
        <taxon>Spermatophyta</taxon>
        <taxon>Magnoliopsida</taxon>
        <taxon>Liliopsida</taxon>
        <taxon>Poales</taxon>
        <taxon>Poaceae</taxon>
        <taxon>PACMAD clade</taxon>
        <taxon>Panicoideae</taxon>
        <taxon>Panicodae</taxon>
        <taxon>Paniceae</taxon>
        <taxon>Panicinae</taxon>
        <taxon>Panicum</taxon>
        <taxon>Panicum sect. Hiantes</taxon>
    </lineage>
</organism>
<proteinExistence type="predicted"/>
<evidence type="ECO:0000313" key="2">
    <source>
        <dbReference type="Proteomes" id="UP000823388"/>
    </source>
</evidence>
<dbReference type="AlphaFoldDB" id="A0A8T0NF20"/>
<evidence type="ECO:0000313" key="1">
    <source>
        <dbReference type="EMBL" id="KAG2547468.1"/>
    </source>
</evidence>
<gene>
    <name evidence="1" type="ORF">PVAP13_9KG103120</name>
</gene>
<sequence>MFPISDDIVPFRWLSYRSISWRERDNHSFFGMAPTRLLMLRLSLLIFGKVAKSKASSWPLSPAPGRLSSTIWPAASHATPYHEQQVELPAGDHDDRELATAKEAFHWRSASSCGLLVALAMETRKTVVAQKRILACITCLRSDCITAVLRS</sequence>
<reference evidence="1" key="1">
    <citation type="submission" date="2020-05" db="EMBL/GenBank/DDBJ databases">
        <title>WGS assembly of Panicum virgatum.</title>
        <authorList>
            <person name="Lovell J.T."/>
            <person name="Jenkins J."/>
            <person name="Shu S."/>
            <person name="Juenger T.E."/>
            <person name="Schmutz J."/>
        </authorList>
    </citation>
    <scope>NUCLEOTIDE SEQUENCE</scope>
    <source>
        <strain evidence="1">AP13</strain>
    </source>
</reference>
<comment type="caution">
    <text evidence="1">The sequence shown here is derived from an EMBL/GenBank/DDBJ whole genome shotgun (WGS) entry which is preliminary data.</text>
</comment>
<name>A0A8T0NF20_PANVG</name>
<keyword evidence="2" id="KW-1185">Reference proteome</keyword>
<dbReference type="EMBL" id="CM029053">
    <property type="protein sequence ID" value="KAG2547468.1"/>
    <property type="molecule type" value="Genomic_DNA"/>
</dbReference>
<dbReference type="Proteomes" id="UP000823388">
    <property type="component" value="Chromosome 9K"/>
</dbReference>